<evidence type="ECO:0000313" key="4">
    <source>
        <dbReference type="Proteomes" id="UP000663870"/>
    </source>
</evidence>
<dbReference type="Proteomes" id="UP000663870">
    <property type="component" value="Unassembled WGS sequence"/>
</dbReference>
<evidence type="ECO:0000313" key="1">
    <source>
        <dbReference type="EMBL" id="CAF1008550.1"/>
    </source>
</evidence>
<dbReference type="EMBL" id="CAJNOH010000347">
    <property type="protein sequence ID" value="CAF1008550.1"/>
    <property type="molecule type" value="Genomic_DNA"/>
</dbReference>
<evidence type="ECO:0000313" key="3">
    <source>
        <dbReference type="Proteomes" id="UP000663854"/>
    </source>
</evidence>
<gene>
    <name evidence="2" type="ORF">JXQ802_LOCUS32426</name>
    <name evidence="1" type="ORF">PYM288_LOCUS14988</name>
</gene>
<protein>
    <submittedName>
        <fullName evidence="1">Uncharacterized protein</fullName>
    </submittedName>
</protein>
<accession>A0A814HBF4</accession>
<proteinExistence type="predicted"/>
<dbReference type="AlphaFoldDB" id="A0A814HBF4"/>
<dbReference type="EMBL" id="CAJNOL010001426">
    <property type="protein sequence ID" value="CAF1357284.1"/>
    <property type="molecule type" value="Genomic_DNA"/>
</dbReference>
<dbReference type="Proteomes" id="UP000663854">
    <property type="component" value="Unassembled WGS sequence"/>
</dbReference>
<evidence type="ECO:0000313" key="2">
    <source>
        <dbReference type="EMBL" id="CAF1357284.1"/>
    </source>
</evidence>
<comment type="caution">
    <text evidence="1">The sequence shown here is derived from an EMBL/GenBank/DDBJ whole genome shotgun (WGS) entry which is preliminary data.</text>
</comment>
<reference evidence="1" key="1">
    <citation type="submission" date="2021-02" db="EMBL/GenBank/DDBJ databases">
        <authorList>
            <person name="Nowell W R."/>
        </authorList>
    </citation>
    <scope>NUCLEOTIDE SEQUENCE</scope>
</reference>
<organism evidence="1 3">
    <name type="scientific">Rotaria sordida</name>
    <dbReference type="NCBI Taxonomy" id="392033"/>
    <lineage>
        <taxon>Eukaryota</taxon>
        <taxon>Metazoa</taxon>
        <taxon>Spiralia</taxon>
        <taxon>Gnathifera</taxon>
        <taxon>Rotifera</taxon>
        <taxon>Eurotatoria</taxon>
        <taxon>Bdelloidea</taxon>
        <taxon>Philodinida</taxon>
        <taxon>Philodinidae</taxon>
        <taxon>Rotaria</taxon>
    </lineage>
</organism>
<keyword evidence="4" id="KW-1185">Reference proteome</keyword>
<sequence>MTTQPNTVSMNPSYIQHRRHKLKKSTRLPDCITPIRIDIRRSETTLSPNDELECRQIYEKLQRLQPNGVCVDLNTLRRALFPPISLPKNTSDQLLTFKTYRQRTNEMPHIRTYDLPKQTKVNKIDYMNIDRIINQVKKHAAINYSYYTRTK</sequence>
<name>A0A814HBF4_9BILA</name>